<dbReference type="EMBL" id="CP002568">
    <property type="protein sequence ID" value="ADZ70426.1"/>
    <property type="molecule type" value="Genomic_DNA"/>
</dbReference>
<keyword evidence="5 7" id="KW-1133">Transmembrane helix</keyword>
<feature type="transmembrane region" description="Helical" evidence="7">
    <location>
        <begin position="102"/>
        <end position="122"/>
    </location>
</feature>
<keyword evidence="10" id="KW-1185">Reference proteome</keyword>
<dbReference type="PANTHER" id="PTHR14969">
    <property type="entry name" value="SPHINGOSINE-1-PHOSPHATE PHOSPHOHYDROLASE"/>
    <property type="match status" value="1"/>
</dbReference>
<keyword evidence="2" id="KW-1003">Cell membrane</keyword>
<feature type="domain" description="Phosphatidic acid phosphatase type 2/haloperoxidase" evidence="8">
    <location>
        <begin position="139"/>
        <end position="252"/>
    </location>
</feature>
<evidence type="ECO:0000256" key="6">
    <source>
        <dbReference type="ARBA" id="ARBA00023136"/>
    </source>
</evidence>
<accession>F2IXA8</accession>
<evidence type="ECO:0000256" key="2">
    <source>
        <dbReference type="ARBA" id="ARBA00022475"/>
    </source>
</evidence>
<evidence type="ECO:0000256" key="3">
    <source>
        <dbReference type="ARBA" id="ARBA00022692"/>
    </source>
</evidence>
<sequence>MGEETTPGPDKASFGLRLRAVKERFRANARRIAAIVRGRRERALRTHDPLPAGQRPQDVLAILMLTVGIALVIADIPTYPWLQTLPHATRAPFVVLTDLGKAHWILWSTGLFCLACLAFADIDRLTWRVRMGLSMAWTYAAFVFFSVASTGILAILFKWTLGRARPKLYETVGPVEFDLFAFHGSYTSFPSGHSTTVAALATALALIFPSWRWLIIVAAFWIAFSRIMVGAHYPSDVIAGTLLGATVTLFCARWMARRRLGFRLSANGSVEPVMSRRSAAACARAIWHAALGRRGARRAPSSGAGHHRESE</sequence>
<feature type="transmembrane region" description="Helical" evidence="7">
    <location>
        <begin position="134"/>
        <end position="157"/>
    </location>
</feature>
<organism evidence="9 10">
    <name type="scientific">Polymorphum gilvum (strain LMG 25793 / CGMCC 1.9160 / SL003B-26A1)</name>
    <dbReference type="NCBI Taxonomy" id="991905"/>
    <lineage>
        <taxon>Bacteria</taxon>
        <taxon>Pseudomonadati</taxon>
        <taxon>Pseudomonadota</taxon>
        <taxon>Alphaproteobacteria</taxon>
        <taxon>Rhodobacterales</taxon>
        <taxon>Paracoccaceae</taxon>
        <taxon>Polymorphum</taxon>
    </lineage>
</organism>
<keyword evidence="4" id="KW-0378">Hydrolase</keyword>
<dbReference type="KEGG" id="pgv:SL003B_2000"/>
<evidence type="ECO:0000313" key="9">
    <source>
        <dbReference type="EMBL" id="ADZ70426.1"/>
    </source>
</evidence>
<dbReference type="PANTHER" id="PTHR14969:SF62">
    <property type="entry name" value="DECAPRENYLPHOSPHORYL-5-PHOSPHORIBOSE PHOSPHATASE RV3807C-RELATED"/>
    <property type="match status" value="1"/>
</dbReference>
<evidence type="ECO:0000256" key="7">
    <source>
        <dbReference type="SAM" id="Phobius"/>
    </source>
</evidence>
<dbReference type="GO" id="GO:0016787">
    <property type="term" value="F:hydrolase activity"/>
    <property type="evidence" value="ECO:0007669"/>
    <property type="project" value="UniProtKB-KW"/>
</dbReference>
<dbReference type="InterPro" id="IPR036938">
    <property type="entry name" value="PAP2/HPO_sf"/>
</dbReference>
<dbReference type="AlphaFoldDB" id="F2IXA8"/>
<comment type="subcellular location">
    <subcellularLocation>
        <location evidence="1">Cell membrane</location>
        <topology evidence="1">Multi-pass membrane protein</topology>
    </subcellularLocation>
</comment>
<dbReference type="PATRIC" id="fig|991905.3.peg.2051"/>
<name>F2IXA8_POLGS</name>
<protein>
    <submittedName>
        <fullName evidence="9">PAP2 superfamily protein</fullName>
    </submittedName>
</protein>
<keyword evidence="6 7" id="KW-0472">Membrane</keyword>
<evidence type="ECO:0000256" key="5">
    <source>
        <dbReference type="ARBA" id="ARBA00022989"/>
    </source>
</evidence>
<dbReference type="GO" id="GO:0005886">
    <property type="term" value="C:plasma membrane"/>
    <property type="evidence" value="ECO:0007669"/>
    <property type="project" value="UniProtKB-SubCell"/>
</dbReference>
<evidence type="ECO:0000256" key="1">
    <source>
        <dbReference type="ARBA" id="ARBA00004651"/>
    </source>
</evidence>
<evidence type="ECO:0000313" key="10">
    <source>
        <dbReference type="Proteomes" id="UP000008130"/>
    </source>
</evidence>
<feature type="transmembrane region" description="Helical" evidence="7">
    <location>
        <begin position="59"/>
        <end position="82"/>
    </location>
</feature>
<dbReference type="HOGENOM" id="CLU_072573_6_0_5"/>
<evidence type="ECO:0000256" key="4">
    <source>
        <dbReference type="ARBA" id="ARBA00022801"/>
    </source>
</evidence>
<dbReference type="OrthoDB" id="9780507at2"/>
<dbReference type="eggNOG" id="COG0671">
    <property type="taxonomic scope" value="Bacteria"/>
</dbReference>
<keyword evidence="3 7" id="KW-0812">Transmembrane</keyword>
<reference evidence="9 10" key="1">
    <citation type="journal article" date="2011" name="J. Bacteriol.">
        <title>Complete genome sequence of Polymorphum gilvum SL003B-26A1T, a crude oil-degrading bacterium from oil-polluted saline soil.</title>
        <authorList>
            <person name="Li S.G."/>
            <person name="Tang Y.Q."/>
            <person name="Nie Y."/>
            <person name="Cai M."/>
            <person name="Wu X.L."/>
        </authorList>
    </citation>
    <scope>NUCLEOTIDE SEQUENCE [LARGE SCALE GENOMIC DNA]</scope>
    <source>
        <strain evidence="10">LMG 25793 / CGMCC 1.9160 / SL003B-26A1</strain>
    </source>
</reference>
<dbReference type="STRING" id="991905.SL003B_2000"/>
<evidence type="ECO:0000259" key="8">
    <source>
        <dbReference type="SMART" id="SM00014"/>
    </source>
</evidence>
<dbReference type="SMART" id="SM00014">
    <property type="entry name" value="acidPPc"/>
    <property type="match status" value="1"/>
</dbReference>
<proteinExistence type="predicted"/>
<dbReference type="Gene3D" id="1.20.144.10">
    <property type="entry name" value="Phosphatidic acid phosphatase type 2/haloperoxidase"/>
    <property type="match status" value="2"/>
</dbReference>
<dbReference type="SUPFAM" id="SSF48317">
    <property type="entry name" value="Acid phosphatase/Vanadium-dependent haloperoxidase"/>
    <property type="match status" value="1"/>
</dbReference>
<gene>
    <name evidence="9" type="ordered locus">SL003B_2000</name>
</gene>
<dbReference type="InterPro" id="IPR000326">
    <property type="entry name" value="PAP2/HPO"/>
</dbReference>
<dbReference type="Proteomes" id="UP000008130">
    <property type="component" value="Chromosome"/>
</dbReference>
<feature type="transmembrane region" description="Helical" evidence="7">
    <location>
        <begin position="237"/>
        <end position="256"/>
    </location>
</feature>
<dbReference type="Pfam" id="PF01569">
    <property type="entry name" value="PAP2"/>
    <property type="match status" value="1"/>
</dbReference>